<feature type="binding site" evidence="8">
    <location>
        <position position="151"/>
    </location>
    <ligand>
        <name>Zn(2+)</name>
        <dbReference type="ChEBI" id="CHEBI:29105"/>
    </ligand>
</feature>
<dbReference type="InterPro" id="IPR029035">
    <property type="entry name" value="DHS-like_NAD/FAD-binding_dom"/>
</dbReference>
<evidence type="ECO:0000256" key="8">
    <source>
        <dbReference type="PROSITE-ProRule" id="PRU00236"/>
    </source>
</evidence>
<feature type="domain" description="Deacetylase sirtuin-type" evidence="9">
    <location>
        <begin position="10"/>
        <end position="291"/>
    </location>
</feature>
<dbReference type="Pfam" id="PF02146">
    <property type="entry name" value="SIR2"/>
    <property type="match status" value="1"/>
</dbReference>
<organism evidence="10">
    <name type="scientific">Caligus clemensi</name>
    <name type="common">Sea louse</name>
    <dbReference type="NCBI Taxonomy" id="344056"/>
    <lineage>
        <taxon>Eukaryota</taxon>
        <taxon>Metazoa</taxon>
        <taxon>Ecdysozoa</taxon>
        <taxon>Arthropoda</taxon>
        <taxon>Crustacea</taxon>
        <taxon>Multicrustacea</taxon>
        <taxon>Hexanauplia</taxon>
        <taxon>Copepoda</taxon>
        <taxon>Siphonostomatoida</taxon>
        <taxon>Caligidae</taxon>
        <taxon>Caligus</taxon>
    </lineage>
</organism>
<evidence type="ECO:0000256" key="6">
    <source>
        <dbReference type="ARBA" id="ARBA00048378"/>
    </source>
</evidence>
<accession>C1C037</accession>
<proteinExistence type="evidence at transcript level"/>
<dbReference type="Gene3D" id="3.30.1600.10">
    <property type="entry name" value="SIR2/SIRT2 'Small Domain"/>
    <property type="match status" value="1"/>
</dbReference>
<evidence type="ECO:0000256" key="2">
    <source>
        <dbReference type="ARBA" id="ARBA00022679"/>
    </source>
</evidence>
<dbReference type="InterPro" id="IPR003000">
    <property type="entry name" value="Sirtuin"/>
</dbReference>
<dbReference type="GO" id="GO:0070403">
    <property type="term" value="F:NAD+ binding"/>
    <property type="evidence" value="ECO:0007669"/>
    <property type="project" value="InterPro"/>
</dbReference>
<evidence type="ECO:0000259" key="9">
    <source>
        <dbReference type="PROSITE" id="PS50305"/>
    </source>
</evidence>
<dbReference type="InterPro" id="IPR026590">
    <property type="entry name" value="Ssirtuin_cat_dom"/>
</dbReference>
<dbReference type="PANTHER" id="PTHR11085:SF6">
    <property type="entry name" value="NAD-DEPENDENT PROTEIN DEACETYLASE SIRTUIN-2"/>
    <property type="match status" value="1"/>
</dbReference>
<dbReference type="EMBL" id="BT080216">
    <property type="protein sequence ID" value="ACO14640.1"/>
    <property type="molecule type" value="mRNA"/>
</dbReference>
<dbReference type="GO" id="GO:0046872">
    <property type="term" value="F:metal ion binding"/>
    <property type="evidence" value="ECO:0007669"/>
    <property type="project" value="UniProtKB-KW"/>
</dbReference>
<dbReference type="InterPro" id="IPR050134">
    <property type="entry name" value="NAD-dep_sirtuin_deacylases"/>
</dbReference>
<comment type="catalytic activity">
    <reaction evidence="6">
        <text>N(6)-hexadecanoyl-L-lysyl-[protein] + NAD(+) + H2O = 2''-O-hexadecanoyl-ADP-D-ribose + nicotinamide + L-lysyl-[protein]</text>
        <dbReference type="Rhea" id="RHEA:70563"/>
        <dbReference type="Rhea" id="RHEA-COMP:9752"/>
        <dbReference type="Rhea" id="RHEA-COMP:14175"/>
        <dbReference type="ChEBI" id="CHEBI:15377"/>
        <dbReference type="ChEBI" id="CHEBI:17154"/>
        <dbReference type="ChEBI" id="CHEBI:29969"/>
        <dbReference type="ChEBI" id="CHEBI:57540"/>
        <dbReference type="ChEBI" id="CHEBI:138936"/>
        <dbReference type="ChEBI" id="CHEBI:189673"/>
    </reaction>
    <physiologicalReaction direction="left-to-right" evidence="6">
        <dbReference type="Rhea" id="RHEA:70564"/>
    </physiologicalReaction>
</comment>
<keyword evidence="2" id="KW-0808">Transferase</keyword>
<dbReference type="GO" id="GO:0017136">
    <property type="term" value="F:histone deacetylase activity, NAD-dependent"/>
    <property type="evidence" value="ECO:0007669"/>
    <property type="project" value="TreeGrafter"/>
</dbReference>
<dbReference type="GO" id="GO:0005634">
    <property type="term" value="C:nucleus"/>
    <property type="evidence" value="ECO:0007669"/>
    <property type="project" value="TreeGrafter"/>
</dbReference>
<evidence type="ECO:0000256" key="4">
    <source>
        <dbReference type="ARBA" id="ARBA00022833"/>
    </source>
</evidence>
<feature type="binding site" evidence="8">
    <location>
        <position position="148"/>
    </location>
    <ligand>
        <name>Zn(2+)</name>
        <dbReference type="ChEBI" id="CHEBI:29105"/>
    </ligand>
</feature>
<evidence type="ECO:0000256" key="3">
    <source>
        <dbReference type="ARBA" id="ARBA00022723"/>
    </source>
</evidence>
<evidence type="ECO:0000256" key="5">
    <source>
        <dbReference type="ARBA" id="ARBA00023027"/>
    </source>
</evidence>
<dbReference type="SUPFAM" id="SSF52467">
    <property type="entry name" value="DHS-like NAD/FAD-binding domain"/>
    <property type="match status" value="1"/>
</dbReference>
<feature type="active site" description="Proton acceptor" evidence="8">
    <location>
        <position position="140"/>
    </location>
</feature>
<evidence type="ECO:0000256" key="7">
    <source>
        <dbReference type="ARBA" id="ARBA00048905"/>
    </source>
</evidence>
<feature type="binding site" evidence="8">
    <location>
        <position position="176"/>
    </location>
    <ligand>
        <name>Zn(2+)</name>
        <dbReference type="ChEBI" id="CHEBI:29105"/>
    </ligand>
</feature>
<sequence length="303" mass="33771">MGQKHSSPLTIEGHLSLEALISNLSNGSYKNIVVLCGAGISTNAGVPDFRSPSLGLYFKLRKYNLPYPEAVFEGQTFRENPLPFYSLVREIYPSRLEPTDTHRFLSLLHKKGVLLRVFTQNIDALEYLGGLPEERVVEAHGSFRRSYCTKCKRTYELPWLKNAIFTPSNNEGVPKCESCGGVVRPDVVLFGENLPSRFWECTQSDLKKADLLFVIGTSLAVAPFNGLVNQVKSGTPRVYLSKTKPGNSDSLLGKVMGLTSVIAFDKPNDLVLLEDCDALVRTICDRIPGWRQELKNIKVDVME</sequence>
<dbReference type="PROSITE" id="PS50305">
    <property type="entry name" value="SIRTUIN"/>
    <property type="match status" value="1"/>
</dbReference>
<evidence type="ECO:0000256" key="1">
    <source>
        <dbReference type="ARBA" id="ARBA00001947"/>
    </source>
</evidence>
<comment type="catalytic activity">
    <reaction evidence="7">
        <text>N(6)-tetradecanoyl-L-lysyl-[protein] + NAD(+) + H2O = 2''-O-tetradecanoyl-ADP-D-ribose + nicotinamide + L-lysyl-[protein]</text>
        <dbReference type="Rhea" id="RHEA:70567"/>
        <dbReference type="Rhea" id="RHEA-COMP:9752"/>
        <dbReference type="Rhea" id="RHEA-COMP:15437"/>
        <dbReference type="ChEBI" id="CHEBI:15377"/>
        <dbReference type="ChEBI" id="CHEBI:17154"/>
        <dbReference type="ChEBI" id="CHEBI:29969"/>
        <dbReference type="ChEBI" id="CHEBI:57540"/>
        <dbReference type="ChEBI" id="CHEBI:141129"/>
        <dbReference type="ChEBI" id="CHEBI:189674"/>
    </reaction>
    <physiologicalReaction direction="left-to-right" evidence="7">
        <dbReference type="Rhea" id="RHEA:70568"/>
    </physiologicalReaction>
</comment>
<reference evidence="10" key="1">
    <citation type="submission" date="2009-03" db="EMBL/GenBank/DDBJ databases">
        <title>Caligus clemensi ESTs and full-length cDNAs.</title>
        <authorList>
            <person name="Yasuike M."/>
            <person name="von Schalburg K."/>
            <person name="Cooper G."/>
            <person name="Leong J."/>
            <person name="Jones S.R.M."/>
            <person name="Koop B.F."/>
        </authorList>
    </citation>
    <scope>NUCLEOTIDE SEQUENCE</scope>
    <source>
        <tissue evidence="10">Whole</tissue>
    </source>
</reference>
<keyword evidence="4 8" id="KW-0862">Zinc</keyword>
<keyword evidence="5" id="KW-0520">NAD</keyword>
<dbReference type="PANTHER" id="PTHR11085">
    <property type="entry name" value="NAD-DEPENDENT PROTEIN DEACYLASE SIRTUIN-5, MITOCHONDRIAL-RELATED"/>
    <property type="match status" value="1"/>
</dbReference>
<gene>
    <name evidence="10" type="primary">SIRT2</name>
</gene>
<dbReference type="Gene3D" id="3.40.50.1220">
    <property type="entry name" value="TPP-binding domain"/>
    <property type="match status" value="1"/>
</dbReference>
<protein>
    <submittedName>
        <fullName evidence="10">NAD-dependent deacetylase sirtuin-2</fullName>
    </submittedName>
</protein>
<evidence type="ECO:0000313" key="10">
    <source>
        <dbReference type="EMBL" id="ACO14640.1"/>
    </source>
</evidence>
<dbReference type="InterPro" id="IPR026591">
    <property type="entry name" value="Sirtuin_cat_small_dom_sf"/>
</dbReference>
<feature type="binding site" evidence="8">
    <location>
        <position position="179"/>
    </location>
    <ligand>
        <name>Zn(2+)</name>
        <dbReference type="ChEBI" id="CHEBI:29105"/>
    </ligand>
</feature>
<keyword evidence="3 8" id="KW-0479">Metal-binding</keyword>
<comment type="cofactor">
    <cofactor evidence="1">
        <name>Zn(2+)</name>
        <dbReference type="ChEBI" id="CHEBI:29105"/>
    </cofactor>
</comment>
<name>C1C037_CALCM</name>
<dbReference type="AlphaFoldDB" id="C1C037"/>